<proteinExistence type="predicted"/>
<keyword evidence="2" id="KW-0231">Viral genome packaging</keyword>
<dbReference type="Gene3D" id="1.10.10.1400">
    <property type="entry name" value="Terminase, small subunit, N-terminal DNA-binding domain, HTH motif"/>
    <property type="match status" value="1"/>
</dbReference>
<dbReference type="PANTHER" id="PTHR41328">
    <property type="entry name" value="TERMINASE SMALL SUBUNIT-RELATED"/>
    <property type="match status" value="1"/>
</dbReference>
<dbReference type="PANTHER" id="PTHR41328:SF2">
    <property type="entry name" value="TERMINASE SMALL SUBUNIT"/>
    <property type="match status" value="1"/>
</dbReference>
<dbReference type="InterPro" id="IPR005335">
    <property type="entry name" value="Terminase_ssu"/>
</dbReference>
<protein>
    <submittedName>
        <fullName evidence="3">Terminase small subunit</fullName>
    </submittedName>
</protein>
<accession>A0A8S5LKB9</accession>
<reference evidence="3" key="1">
    <citation type="journal article" date="2021" name="Proc. Natl. Acad. Sci. U.S.A.">
        <title>A Catalog of Tens of Thousands of Viruses from Human Metagenomes Reveals Hidden Associations with Chronic Diseases.</title>
        <authorList>
            <person name="Tisza M.J."/>
            <person name="Buck C.B."/>
        </authorList>
    </citation>
    <scope>NUCLEOTIDE SEQUENCE</scope>
    <source>
        <strain evidence="3">CtomJ2</strain>
    </source>
</reference>
<evidence type="ECO:0000256" key="1">
    <source>
        <dbReference type="ARBA" id="ARBA00022612"/>
    </source>
</evidence>
<dbReference type="InterPro" id="IPR052404">
    <property type="entry name" value="SPP1-like_terminase"/>
</dbReference>
<dbReference type="InterPro" id="IPR038713">
    <property type="entry name" value="Terminase_Gp1_N_sf"/>
</dbReference>
<keyword evidence="1" id="KW-1188">Viral release from host cell</keyword>
<organism evidence="3">
    <name type="scientific">Siphoviridae sp. ctomJ2</name>
    <dbReference type="NCBI Taxonomy" id="2827593"/>
    <lineage>
        <taxon>Viruses</taxon>
        <taxon>Duplodnaviria</taxon>
        <taxon>Heunggongvirae</taxon>
        <taxon>Uroviricota</taxon>
        <taxon>Caudoviricetes</taxon>
    </lineage>
</organism>
<evidence type="ECO:0000256" key="2">
    <source>
        <dbReference type="ARBA" id="ARBA00023219"/>
    </source>
</evidence>
<sequence>MEYETNIDLKPRERKFCEEYLRLGKKEAAAIAAGYTEKSARNAATRLMKKDECLAYIRAIQKRAREELNIDDNWAVLKAIDVYNRCMQAEPLMRWDYDSHEMVETGEYVFDSKGAMKALEFLRTMLGLGADDTDKLKLAITFVDDLRDNNNAGGKEKS</sequence>
<name>A0A8S5LKB9_9CAUD</name>
<dbReference type="EMBL" id="BK015864">
    <property type="protein sequence ID" value="DAD70370.1"/>
    <property type="molecule type" value="Genomic_DNA"/>
</dbReference>
<dbReference type="Pfam" id="PF03592">
    <property type="entry name" value="Terminase_2"/>
    <property type="match status" value="1"/>
</dbReference>
<evidence type="ECO:0000313" key="3">
    <source>
        <dbReference type="EMBL" id="DAD70370.1"/>
    </source>
</evidence>
<dbReference type="GO" id="GO:0051276">
    <property type="term" value="P:chromosome organization"/>
    <property type="evidence" value="ECO:0007669"/>
    <property type="project" value="InterPro"/>
</dbReference>